<dbReference type="Proteomes" id="UP001497516">
    <property type="component" value="Chromosome 1"/>
</dbReference>
<evidence type="ECO:0000256" key="1">
    <source>
        <dbReference type="SAM" id="SignalP"/>
    </source>
</evidence>
<dbReference type="AlphaFoldDB" id="A0AAV2CLG7"/>
<organism evidence="2 3">
    <name type="scientific">Linum trigynum</name>
    <dbReference type="NCBI Taxonomy" id="586398"/>
    <lineage>
        <taxon>Eukaryota</taxon>
        <taxon>Viridiplantae</taxon>
        <taxon>Streptophyta</taxon>
        <taxon>Embryophyta</taxon>
        <taxon>Tracheophyta</taxon>
        <taxon>Spermatophyta</taxon>
        <taxon>Magnoliopsida</taxon>
        <taxon>eudicotyledons</taxon>
        <taxon>Gunneridae</taxon>
        <taxon>Pentapetalae</taxon>
        <taxon>rosids</taxon>
        <taxon>fabids</taxon>
        <taxon>Malpighiales</taxon>
        <taxon>Linaceae</taxon>
        <taxon>Linum</taxon>
    </lineage>
</organism>
<feature type="chain" id="PRO_5043438537" description="Secreted protein" evidence="1">
    <location>
        <begin position="22"/>
        <end position="74"/>
    </location>
</feature>
<keyword evidence="1" id="KW-0732">Signal</keyword>
<proteinExistence type="predicted"/>
<evidence type="ECO:0000313" key="2">
    <source>
        <dbReference type="EMBL" id="CAL1356633.1"/>
    </source>
</evidence>
<sequence>MSLRKLEISFLFLLLRDQLQGMLIQGDPALNLHRRLDLFRGLCIVMAYFVRNYRRMGLRLLMHMVKFWTGTWQG</sequence>
<reference evidence="2 3" key="1">
    <citation type="submission" date="2024-04" db="EMBL/GenBank/DDBJ databases">
        <authorList>
            <person name="Fracassetti M."/>
        </authorList>
    </citation>
    <scope>NUCLEOTIDE SEQUENCE [LARGE SCALE GENOMIC DNA]</scope>
</reference>
<gene>
    <name evidence="2" type="ORF">LTRI10_LOCUS4319</name>
</gene>
<dbReference type="EMBL" id="OZ034813">
    <property type="protein sequence ID" value="CAL1356633.1"/>
    <property type="molecule type" value="Genomic_DNA"/>
</dbReference>
<accession>A0AAV2CLG7</accession>
<protein>
    <recommendedName>
        <fullName evidence="4">Secreted protein</fullName>
    </recommendedName>
</protein>
<feature type="signal peptide" evidence="1">
    <location>
        <begin position="1"/>
        <end position="21"/>
    </location>
</feature>
<keyword evidence="3" id="KW-1185">Reference proteome</keyword>
<evidence type="ECO:0000313" key="3">
    <source>
        <dbReference type="Proteomes" id="UP001497516"/>
    </source>
</evidence>
<evidence type="ECO:0008006" key="4">
    <source>
        <dbReference type="Google" id="ProtNLM"/>
    </source>
</evidence>
<name>A0AAV2CLG7_9ROSI</name>